<evidence type="ECO:0000259" key="5">
    <source>
        <dbReference type="Pfam" id="PF13296"/>
    </source>
</evidence>
<dbReference type="Gene3D" id="2.40.50.230">
    <property type="entry name" value="Gp5 N-terminal domain"/>
    <property type="match status" value="1"/>
</dbReference>
<dbReference type="InterPro" id="IPR017847">
    <property type="entry name" value="T6SS_RhsGE_Vgr_subset"/>
</dbReference>
<reference evidence="6 7" key="1">
    <citation type="submission" date="2015-05" db="EMBL/GenBank/DDBJ databases">
        <title>Draft genome of Burkholderia cepacia LK29.</title>
        <authorList>
            <person name="Chan X.Y."/>
        </authorList>
    </citation>
    <scope>NUCLEOTIDE SEQUENCE [LARGE SCALE GENOMIC DNA]</scope>
    <source>
        <strain evidence="6 7">LK29</strain>
    </source>
</reference>
<evidence type="ECO:0000259" key="3">
    <source>
        <dbReference type="Pfam" id="PF04717"/>
    </source>
</evidence>
<dbReference type="PATRIC" id="fig|292.27.peg.4056"/>
<dbReference type="InterPro" id="IPR018769">
    <property type="entry name" value="VgrG2_DUF2345"/>
</dbReference>
<evidence type="ECO:0000256" key="1">
    <source>
        <dbReference type="ARBA" id="ARBA00005558"/>
    </source>
</evidence>
<dbReference type="InterPro" id="IPR006531">
    <property type="entry name" value="Gp5/Vgr_OB"/>
</dbReference>
<dbReference type="InterPro" id="IPR006533">
    <property type="entry name" value="T6SS_Vgr_RhsGE"/>
</dbReference>
<comment type="similarity">
    <text evidence="1">Belongs to the VgrG protein family.</text>
</comment>
<dbReference type="Pfam" id="PF05954">
    <property type="entry name" value="Phage_GPD"/>
    <property type="match status" value="1"/>
</dbReference>
<dbReference type="AlphaFoldDB" id="A0A0J5WKD9"/>
<feature type="domain" description="Putative type VI secretion system Rhs element associated Vgr" evidence="5">
    <location>
        <begin position="525"/>
        <end position="628"/>
    </location>
</feature>
<feature type="compositionally biased region" description="Gly residues" evidence="2">
    <location>
        <begin position="661"/>
        <end position="672"/>
    </location>
</feature>
<proteinExistence type="inferred from homology"/>
<accession>A0A0J5WKD9</accession>
<dbReference type="Pfam" id="PF13296">
    <property type="entry name" value="T6SS_Vgr"/>
    <property type="match status" value="1"/>
</dbReference>
<evidence type="ECO:0000259" key="4">
    <source>
        <dbReference type="Pfam" id="PF10106"/>
    </source>
</evidence>
<comment type="caution">
    <text evidence="6">The sequence shown here is derived from an EMBL/GenBank/DDBJ whole genome shotgun (WGS) entry which is preliminary data.</text>
</comment>
<dbReference type="SUPFAM" id="SSF69349">
    <property type="entry name" value="Phage fibre proteins"/>
    <property type="match status" value="1"/>
</dbReference>
<dbReference type="EMBL" id="LDWR01000033">
    <property type="protein sequence ID" value="KML55149.1"/>
    <property type="molecule type" value="Genomic_DNA"/>
</dbReference>
<dbReference type="NCBIfam" id="TIGR03361">
    <property type="entry name" value="VI_Rhs_Vgr"/>
    <property type="match status" value="1"/>
</dbReference>
<feature type="domain" description="Gp5/Type VI secretion system Vgr protein OB-fold" evidence="3">
    <location>
        <begin position="438"/>
        <end position="505"/>
    </location>
</feature>
<dbReference type="Proteomes" id="UP000036338">
    <property type="component" value="Unassembled WGS sequence"/>
</dbReference>
<dbReference type="SUPFAM" id="SSF69279">
    <property type="entry name" value="Phage tail proteins"/>
    <property type="match status" value="2"/>
</dbReference>
<feature type="domain" description="DUF2345" evidence="4">
    <location>
        <begin position="670"/>
        <end position="819"/>
    </location>
</feature>
<evidence type="ECO:0000313" key="7">
    <source>
        <dbReference type="Proteomes" id="UP000036338"/>
    </source>
</evidence>
<sequence>MNMPDIGAALRGGLLQQDRLLKLDTPLGGNALAVQRVVGRSQIGRDYSFTLDVVSSNDSLELKKLIAQPATLWIQLGNKAYRPVSGYVYTARRLGANGGLTTYQLELRAWMHVLRFRRDEKIWIDKNVEEIISDVLGMHPEARGRFRFALSQPLANRSYTRQSETDWNLVHRLMEDEGLYCAWQQADDGKSHTLVITDNLQAFAPLSPEIVRFYRGGTAGEADAFTQWSGTRTLQSVTLTTRTFDYKNPAQPSNPKGTSLPTMAGQGELPDQLEVYEYTGAYTYLDQARGDHLAKVKMEGWESQAKRFHAAGGGRAIDAGRRFTLADHPEHDRDPADQREFAAIEVAWWIENNLPVPGSDSDFPHSLKRSLDRTRARYENTPGLQVSHDDGSVGFYLVEVEAQRVNVPYRSPFEHHKPEMHLETAIVVGPQGEEVYTDALNRIRVQFVWDRLNPGNENASCWVRVVQSDTGGGYGGVHVPRIGEEVLIDYVGGDCDRPLAVGRVYNGANQPQWHTDGILSGYRSKEYSGGGYNQLVMDDATGQNRVQLMSSSANSLLHLGYIIDHSGNSRGSYLGSGFDLRSDAYGAVRASQGLYVTTHPKSANSQPLDVKEAQQQLVTGESLVEAMSGVSEQHQAESLKDAQDTMRAFTDATQDSASGSASGGRTAGGGTGNANAFKEPVMLFGSPSGIGMSTQQSVHVVANDHVNVASGQSVHVAAGKSLLASIGQKLSLFAQNAGMKLFAGKGKVEIQAQSDNVEVTAQKAVKVVSATDRIEIAADQGILLTSGGAYIRIKDGNVEVHAPGKIDVKGASHTFAGPASMGYPLPSPRPDQPGQLELLHQYANGEGFKGGKFTVLDASGGVLREGALDAKGHTIVSGLPAGAVQVQFGEDPRNQYDPSSVFKTAQWPAKPMQEADPTATAMSQLGGLLPPGALPGATKLAAIAGQAAQGGIGKALSGQAMGLAQGALANVLPSGAMQAVSGATQLAGMAGQVAQGGVGQALSGQAMSLAKGALASALPSGAGAALSQAGQLGAAAQQVGALAQAARSAVPALKVL</sequence>
<dbReference type="Gene3D" id="2.30.110.50">
    <property type="match status" value="1"/>
</dbReference>
<feature type="region of interest" description="Disordered" evidence="2">
    <location>
        <begin position="652"/>
        <end position="673"/>
    </location>
</feature>
<evidence type="ECO:0008006" key="8">
    <source>
        <dbReference type="Google" id="ProtNLM"/>
    </source>
</evidence>
<dbReference type="InterPro" id="IPR028244">
    <property type="entry name" value="T6SS_Rhs_Vgr_dom"/>
</dbReference>
<dbReference type="SUPFAM" id="SSF69255">
    <property type="entry name" value="gp5 N-terminal domain-like"/>
    <property type="match status" value="1"/>
</dbReference>
<dbReference type="NCBIfam" id="TIGR01646">
    <property type="entry name" value="vgr_GE"/>
    <property type="match status" value="1"/>
</dbReference>
<evidence type="ECO:0000256" key="2">
    <source>
        <dbReference type="SAM" id="MobiDB-lite"/>
    </source>
</evidence>
<dbReference type="Gene3D" id="3.55.50.10">
    <property type="entry name" value="Baseplate protein-like domains"/>
    <property type="match status" value="1"/>
</dbReference>
<dbReference type="Pfam" id="PF10106">
    <property type="entry name" value="DUF2345"/>
    <property type="match status" value="1"/>
</dbReference>
<evidence type="ECO:0000313" key="6">
    <source>
        <dbReference type="EMBL" id="KML55149.1"/>
    </source>
</evidence>
<organism evidence="6 7">
    <name type="scientific">Burkholderia cepacia</name>
    <name type="common">Pseudomonas cepacia</name>
    <dbReference type="NCBI Taxonomy" id="292"/>
    <lineage>
        <taxon>Bacteria</taxon>
        <taxon>Pseudomonadati</taxon>
        <taxon>Pseudomonadota</taxon>
        <taxon>Betaproteobacteria</taxon>
        <taxon>Burkholderiales</taxon>
        <taxon>Burkholderiaceae</taxon>
        <taxon>Burkholderia</taxon>
        <taxon>Burkholderia cepacia complex</taxon>
    </lineage>
</organism>
<dbReference type="Gene3D" id="4.10.220.110">
    <property type="match status" value="1"/>
</dbReference>
<gene>
    <name evidence="6" type="ORF">VL15_19880</name>
</gene>
<protein>
    <recommendedName>
        <fullName evidence="8">Rhs element Vgr protein</fullName>
    </recommendedName>
</protein>
<dbReference type="InterPro" id="IPR037026">
    <property type="entry name" value="Vgr_OB-fold_dom_sf"/>
</dbReference>
<dbReference type="RefSeq" id="WP_048248012.1">
    <property type="nucleotide sequence ID" value="NZ_LDWR01000033.1"/>
</dbReference>
<name>A0A0J5WKD9_BURCE</name>
<dbReference type="Pfam" id="PF04717">
    <property type="entry name" value="Phage_base_V"/>
    <property type="match status" value="1"/>
</dbReference>